<gene>
    <name evidence="1" type="ORF">FRX97_03730</name>
</gene>
<dbReference type="InterPro" id="IPR021272">
    <property type="entry name" value="DUF2851"/>
</dbReference>
<dbReference type="Proteomes" id="UP000321168">
    <property type="component" value="Unassembled WGS sequence"/>
</dbReference>
<keyword evidence="2" id="KW-1185">Reference proteome</keyword>
<dbReference type="OrthoDB" id="1005072at2"/>
<evidence type="ECO:0000313" key="1">
    <source>
        <dbReference type="EMBL" id="TXC81636.1"/>
    </source>
</evidence>
<dbReference type="AlphaFoldDB" id="A0A5C6VB65"/>
<reference evidence="1 2" key="1">
    <citation type="submission" date="2019-08" db="EMBL/GenBank/DDBJ databases">
        <title>Genome of Luteibaculum oceani JCM 18817.</title>
        <authorList>
            <person name="Bowman J.P."/>
        </authorList>
    </citation>
    <scope>NUCLEOTIDE SEQUENCE [LARGE SCALE GENOMIC DNA]</scope>
    <source>
        <strain evidence="1 2">JCM 18817</strain>
    </source>
</reference>
<protein>
    <submittedName>
        <fullName evidence="1">DUF2851 family protein</fullName>
    </submittedName>
</protein>
<name>A0A5C6VB65_9FLAO</name>
<dbReference type="RefSeq" id="WP_147013535.1">
    <property type="nucleotide sequence ID" value="NZ_VORB01000003.1"/>
</dbReference>
<organism evidence="1 2">
    <name type="scientific">Luteibaculum oceani</name>
    <dbReference type="NCBI Taxonomy" id="1294296"/>
    <lineage>
        <taxon>Bacteria</taxon>
        <taxon>Pseudomonadati</taxon>
        <taxon>Bacteroidota</taxon>
        <taxon>Flavobacteriia</taxon>
        <taxon>Flavobacteriales</taxon>
        <taxon>Luteibaculaceae</taxon>
        <taxon>Luteibaculum</taxon>
    </lineage>
</organism>
<dbReference type="Pfam" id="PF11013">
    <property type="entry name" value="DUF2851"/>
    <property type="match status" value="1"/>
</dbReference>
<accession>A0A5C6VB65</accession>
<evidence type="ECO:0000313" key="2">
    <source>
        <dbReference type="Proteomes" id="UP000321168"/>
    </source>
</evidence>
<dbReference type="EMBL" id="VORB01000003">
    <property type="protein sequence ID" value="TXC81636.1"/>
    <property type="molecule type" value="Genomic_DNA"/>
</dbReference>
<proteinExistence type="predicted"/>
<sequence>MKISEEFIFYVWKHRRFTSTTLPGVNGERITVKKPGILNSNAGPDFLHSEIEVDGRTWHGSVEIHCKASDWIKHQHKGDPKYNNLILHVVWENDIEIPELSSVPTLEIKSLVSDITLENYQNLQLPYQFIPCETRVDELDDFIVSAWLNRMLVERLEHKTKSIQDDYLNLRSNLNESFYRLMAKGFGQKINETGFDLLTRNLPLKIVLKHADKLADIEALLFGVAGLLNNQDDTYAQGLLHRYSHLKSKYGLEEISVGSWNYMRLRPANFPDVRIAQFAAVIAKSGDFLQLPNYTPDFKALKQLLSVKASVYWNNHYRFGVESDHKVKWISDGFFQHLLINVFVPFVFYYKRRTGGASFEWVSDILNRLPGEDNKVLRVMQSAGFENNTAGKSQSLYHLYNTYCSQSKCLSCAIGNAVLS</sequence>
<comment type="caution">
    <text evidence="1">The sequence shown here is derived from an EMBL/GenBank/DDBJ whole genome shotgun (WGS) entry which is preliminary data.</text>
</comment>